<protein>
    <recommendedName>
        <fullName evidence="4">Secreted protein</fullName>
    </recommendedName>
</protein>
<proteinExistence type="predicted"/>
<dbReference type="AlphaFoldDB" id="A0A1R3IZ05"/>
<name>A0A1R3IZ05_9ROSI</name>
<keyword evidence="3" id="KW-1185">Reference proteome</keyword>
<accession>A0A1R3IZ05</accession>
<sequence length="102" mass="11475">MRSYKSFFFSPHFRCLLLLLTLAASATAIRNRPVASEQKTTVGSFQTFPKFFPCLPLPRSVVNFTENNLQDFKKPSPEPRIAAFRSQIPTVGLSQCSGCCER</sequence>
<dbReference type="EMBL" id="AWUE01017249">
    <property type="protein sequence ID" value="OMO87796.1"/>
    <property type="molecule type" value="Genomic_DNA"/>
</dbReference>
<keyword evidence="1" id="KW-0732">Signal</keyword>
<dbReference type="Proteomes" id="UP000187203">
    <property type="component" value="Unassembled WGS sequence"/>
</dbReference>
<comment type="caution">
    <text evidence="2">The sequence shown here is derived from an EMBL/GenBank/DDBJ whole genome shotgun (WGS) entry which is preliminary data.</text>
</comment>
<organism evidence="2 3">
    <name type="scientific">Corchorus olitorius</name>
    <dbReference type="NCBI Taxonomy" id="93759"/>
    <lineage>
        <taxon>Eukaryota</taxon>
        <taxon>Viridiplantae</taxon>
        <taxon>Streptophyta</taxon>
        <taxon>Embryophyta</taxon>
        <taxon>Tracheophyta</taxon>
        <taxon>Spermatophyta</taxon>
        <taxon>Magnoliopsida</taxon>
        <taxon>eudicotyledons</taxon>
        <taxon>Gunneridae</taxon>
        <taxon>Pentapetalae</taxon>
        <taxon>rosids</taxon>
        <taxon>malvids</taxon>
        <taxon>Malvales</taxon>
        <taxon>Malvaceae</taxon>
        <taxon>Grewioideae</taxon>
        <taxon>Apeibeae</taxon>
        <taxon>Corchorus</taxon>
    </lineage>
</organism>
<evidence type="ECO:0008006" key="4">
    <source>
        <dbReference type="Google" id="ProtNLM"/>
    </source>
</evidence>
<gene>
    <name evidence="2" type="ORF">COLO4_20572</name>
</gene>
<feature type="chain" id="PRO_5012232754" description="Secreted protein" evidence="1">
    <location>
        <begin position="29"/>
        <end position="102"/>
    </location>
</feature>
<reference evidence="3" key="1">
    <citation type="submission" date="2013-09" db="EMBL/GenBank/DDBJ databases">
        <title>Corchorus olitorius genome sequencing.</title>
        <authorList>
            <person name="Alam M."/>
            <person name="Haque M.S."/>
            <person name="Islam M.S."/>
            <person name="Emdad E.M."/>
            <person name="Islam M.M."/>
            <person name="Ahmed B."/>
            <person name="Halim A."/>
            <person name="Hossen Q.M.M."/>
            <person name="Hossain M.Z."/>
            <person name="Ahmed R."/>
            <person name="Khan M.M."/>
            <person name="Islam R."/>
            <person name="Rashid M.M."/>
            <person name="Khan S.A."/>
            <person name="Rahman M.S."/>
            <person name="Alam M."/>
            <person name="Yahiya A.S."/>
            <person name="Khan M.S."/>
            <person name="Azam M.S."/>
            <person name="Haque T."/>
            <person name="Lashkar M.Z.H."/>
            <person name="Akhand A.I."/>
            <person name="Morshed G."/>
            <person name="Roy S."/>
            <person name="Uddin K.S."/>
            <person name="Rabeya T."/>
            <person name="Hossain A.S."/>
            <person name="Chowdhury A."/>
            <person name="Snigdha A.R."/>
            <person name="Mortoza M.S."/>
            <person name="Matin S.A."/>
            <person name="Hoque S.M.E."/>
            <person name="Islam M.K."/>
            <person name="Roy D.K."/>
            <person name="Haider R."/>
            <person name="Moosa M.M."/>
            <person name="Elias S.M."/>
            <person name="Hasan A.M."/>
            <person name="Jahan S."/>
            <person name="Shafiuddin M."/>
            <person name="Mahmood N."/>
            <person name="Shommy N.S."/>
        </authorList>
    </citation>
    <scope>NUCLEOTIDE SEQUENCE [LARGE SCALE GENOMIC DNA]</scope>
    <source>
        <strain evidence="3">cv. O-4</strain>
    </source>
</reference>
<evidence type="ECO:0000256" key="1">
    <source>
        <dbReference type="SAM" id="SignalP"/>
    </source>
</evidence>
<feature type="signal peptide" evidence="1">
    <location>
        <begin position="1"/>
        <end position="28"/>
    </location>
</feature>
<evidence type="ECO:0000313" key="2">
    <source>
        <dbReference type="EMBL" id="OMO87796.1"/>
    </source>
</evidence>
<evidence type="ECO:0000313" key="3">
    <source>
        <dbReference type="Proteomes" id="UP000187203"/>
    </source>
</evidence>